<dbReference type="InterPro" id="IPR014957">
    <property type="entry name" value="IDEAL_dom"/>
</dbReference>
<accession>A0A0D1BSD6</accession>
<dbReference type="AlphaFoldDB" id="A0A0D1BSD6"/>
<dbReference type="EMBL" id="JXSU01000007">
    <property type="protein sequence ID" value="KIS23270.1"/>
    <property type="molecule type" value="Genomic_DNA"/>
</dbReference>
<feature type="domain" description="IDEAL" evidence="1">
    <location>
        <begin position="192"/>
        <end position="229"/>
    </location>
</feature>
<dbReference type="OrthoDB" id="1927464at2"/>
<sequence length="235" mass="28546">MEVKYMEIFEDELNKLTYCTEVTTARSLNKFTDKIKVYYHKYITGESYFDFYFGRTYKGKLIENKFYMFKEDLRLYIHFLKNFYNVLKRTVNKQSDIIHYFLIKDQGEICISLIGEDYVKLASEDNSKTRVFFILNKEELSYYIRVMENIYYERNVINRLDYLTNPLDKVTSKSYSKESNKNLKKEVNKEYALSQREKNNVYLQALYAFLDEALDRRDKKAFYSICNQIKKYNKK</sequence>
<evidence type="ECO:0000313" key="2">
    <source>
        <dbReference type="EMBL" id="KIS23270.1"/>
    </source>
</evidence>
<comment type="caution">
    <text evidence="2">The sequence shown here is derived from an EMBL/GenBank/DDBJ whole genome shotgun (WGS) entry which is preliminary data.</text>
</comment>
<evidence type="ECO:0000313" key="3">
    <source>
        <dbReference type="Proteomes" id="UP000032250"/>
    </source>
</evidence>
<dbReference type="SMART" id="SM00914">
    <property type="entry name" value="IDEAL"/>
    <property type="match status" value="1"/>
</dbReference>
<reference evidence="2 3" key="1">
    <citation type="submission" date="2014-06" db="EMBL/GenBank/DDBJ databases">
        <title>Genome characterization of distinct group I Clostridium botulinum lineages.</title>
        <authorList>
            <person name="Giordani F."/>
            <person name="Anselmo A."/>
            <person name="Fillo S."/>
            <person name="Palozzi A.M."/>
            <person name="Fortunato A."/>
            <person name="Gentile B."/>
            <person name="Ciammaruconi A."/>
            <person name="Anniballi F."/>
            <person name="De Medici D."/>
            <person name="Lista F."/>
        </authorList>
    </citation>
    <scope>NUCLEOTIDE SEQUENCE [LARGE SCALE GENOMIC DNA]</scope>
    <source>
        <strain evidence="2 3">B2 450</strain>
    </source>
</reference>
<gene>
    <name evidence="2" type="ORF">N495_06605</name>
</gene>
<name>A0A0D1BSD6_CLOBO</name>
<dbReference type="HOGENOM" id="CLU_1203097_0_0_9"/>
<proteinExistence type="predicted"/>
<organism evidence="2 3">
    <name type="scientific">Clostridium botulinum B2 450</name>
    <dbReference type="NCBI Taxonomy" id="1379739"/>
    <lineage>
        <taxon>Bacteria</taxon>
        <taxon>Bacillati</taxon>
        <taxon>Bacillota</taxon>
        <taxon>Clostridia</taxon>
        <taxon>Eubacteriales</taxon>
        <taxon>Clostridiaceae</taxon>
        <taxon>Clostridium</taxon>
    </lineage>
</organism>
<dbReference type="Proteomes" id="UP000032250">
    <property type="component" value="Unassembled WGS sequence"/>
</dbReference>
<evidence type="ECO:0000259" key="1">
    <source>
        <dbReference type="SMART" id="SM00914"/>
    </source>
</evidence>
<protein>
    <recommendedName>
        <fullName evidence="1">IDEAL domain-containing protein</fullName>
    </recommendedName>
</protein>
<dbReference type="RefSeq" id="WP_043031769.1">
    <property type="nucleotide sequence ID" value="NZ_JXSU01000007.1"/>
</dbReference>
<dbReference type="PATRIC" id="fig|1379739.3.peg.1654"/>